<dbReference type="RefSeq" id="XP_024353714.1">
    <property type="nucleotide sequence ID" value="XM_024491899.1"/>
</dbReference>
<keyword evidence="2" id="KW-1185">Reference proteome</keyword>
<name>W6UN48_ECHGR</name>
<gene>
    <name evidence="1" type="ORF">EGR_02650</name>
</gene>
<comment type="caution">
    <text evidence="1">The sequence shown here is derived from an EMBL/GenBank/DDBJ whole genome shotgun (WGS) entry which is preliminary data.</text>
</comment>
<dbReference type="Proteomes" id="UP000019149">
    <property type="component" value="Unassembled WGS sequence"/>
</dbReference>
<evidence type="ECO:0000313" key="2">
    <source>
        <dbReference type="Proteomes" id="UP000019149"/>
    </source>
</evidence>
<dbReference type="GeneID" id="36338365"/>
<dbReference type="AlphaFoldDB" id="W6UN48"/>
<protein>
    <submittedName>
        <fullName evidence="1">Uncharacterized protein</fullName>
    </submittedName>
</protein>
<organism evidence="1 2">
    <name type="scientific">Echinococcus granulosus</name>
    <name type="common">Hydatid tapeworm</name>
    <dbReference type="NCBI Taxonomy" id="6210"/>
    <lineage>
        <taxon>Eukaryota</taxon>
        <taxon>Metazoa</taxon>
        <taxon>Spiralia</taxon>
        <taxon>Lophotrochozoa</taxon>
        <taxon>Platyhelminthes</taxon>
        <taxon>Cestoda</taxon>
        <taxon>Eucestoda</taxon>
        <taxon>Cyclophyllidea</taxon>
        <taxon>Taeniidae</taxon>
        <taxon>Echinococcus</taxon>
        <taxon>Echinococcus granulosus group</taxon>
    </lineage>
</organism>
<sequence length="54" mass="6098">MRKNTTQCDLFAILYLYLPLAFDYGNVRVLCATGWTISLEGVRVSLRLGDVPMC</sequence>
<evidence type="ECO:0000313" key="1">
    <source>
        <dbReference type="EMBL" id="EUB62518.1"/>
    </source>
</evidence>
<reference evidence="1 2" key="1">
    <citation type="journal article" date="2013" name="Nat. Genet.">
        <title>The genome of the hydatid tapeworm Echinococcus granulosus.</title>
        <authorList>
            <person name="Zheng H."/>
            <person name="Zhang W."/>
            <person name="Zhang L."/>
            <person name="Zhang Z."/>
            <person name="Li J."/>
            <person name="Lu G."/>
            <person name="Zhu Y."/>
            <person name="Wang Y."/>
            <person name="Huang Y."/>
            <person name="Liu J."/>
            <person name="Kang H."/>
            <person name="Chen J."/>
            <person name="Wang L."/>
            <person name="Chen A."/>
            <person name="Yu S."/>
            <person name="Gao Z."/>
            <person name="Jin L."/>
            <person name="Gu W."/>
            <person name="Wang Z."/>
            <person name="Zhao L."/>
            <person name="Shi B."/>
            <person name="Wen H."/>
            <person name="Lin R."/>
            <person name="Jones M.K."/>
            <person name="Brejova B."/>
            <person name="Vinar T."/>
            <person name="Zhao G."/>
            <person name="McManus D.P."/>
            <person name="Chen Z."/>
            <person name="Zhou Y."/>
            <person name="Wang S."/>
        </authorList>
    </citation>
    <scope>NUCLEOTIDE SEQUENCE [LARGE SCALE GENOMIC DNA]</scope>
</reference>
<dbReference type="CTD" id="36338365"/>
<dbReference type="KEGG" id="egl:EGR_02650"/>
<proteinExistence type="predicted"/>
<dbReference type="EMBL" id="APAU02000012">
    <property type="protein sequence ID" value="EUB62518.1"/>
    <property type="molecule type" value="Genomic_DNA"/>
</dbReference>
<accession>W6UN48</accession>